<dbReference type="Gramene" id="Pp3c23_2730V3.1">
    <property type="protein sequence ID" value="PAC:32950666.CDS.1"/>
    <property type="gene ID" value="Pp3c23_2730"/>
</dbReference>
<sequence>MVIAMWSSFGKVVNNSCSYSAGSRISSCSLRYCCWNNVLTGRGVISECGWSDDSLLGFSSSMIAVQLQ</sequence>
<reference evidence="1 3" key="2">
    <citation type="journal article" date="2018" name="Plant J.">
        <title>The Physcomitrella patens chromosome-scale assembly reveals moss genome structure and evolution.</title>
        <authorList>
            <person name="Lang D."/>
            <person name="Ullrich K.K."/>
            <person name="Murat F."/>
            <person name="Fuchs J."/>
            <person name="Jenkins J."/>
            <person name="Haas F.B."/>
            <person name="Piednoel M."/>
            <person name="Gundlach H."/>
            <person name="Van Bel M."/>
            <person name="Meyberg R."/>
            <person name="Vives C."/>
            <person name="Morata J."/>
            <person name="Symeonidi A."/>
            <person name="Hiss M."/>
            <person name="Muchero W."/>
            <person name="Kamisugi Y."/>
            <person name="Saleh O."/>
            <person name="Blanc G."/>
            <person name="Decker E.L."/>
            <person name="van Gessel N."/>
            <person name="Grimwood J."/>
            <person name="Hayes R.D."/>
            <person name="Graham S.W."/>
            <person name="Gunter L.E."/>
            <person name="McDaniel S.F."/>
            <person name="Hoernstein S.N.W."/>
            <person name="Larsson A."/>
            <person name="Li F.W."/>
            <person name="Perroud P.F."/>
            <person name="Phillips J."/>
            <person name="Ranjan P."/>
            <person name="Rokshar D.S."/>
            <person name="Rothfels C.J."/>
            <person name="Schneider L."/>
            <person name="Shu S."/>
            <person name="Stevenson D.W."/>
            <person name="Thummler F."/>
            <person name="Tillich M."/>
            <person name="Villarreal Aguilar J.C."/>
            <person name="Widiez T."/>
            <person name="Wong G.K."/>
            <person name="Wymore A."/>
            <person name="Zhang Y."/>
            <person name="Zimmer A.D."/>
            <person name="Quatrano R.S."/>
            <person name="Mayer K.F.X."/>
            <person name="Goodstein D."/>
            <person name="Casacuberta J.M."/>
            <person name="Vandepoele K."/>
            <person name="Reski R."/>
            <person name="Cuming A.C."/>
            <person name="Tuskan G.A."/>
            <person name="Maumus F."/>
            <person name="Salse J."/>
            <person name="Schmutz J."/>
            <person name="Rensing S.A."/>
        </authorList>
    </citation>
    <scope>NUCLEOTIDE SEQUENCE [LARGE SCALE GENOMIC DNA]</scope>
    <source>
        <strain evidence="2 3">cv. Gransden 2004</strain>
    </source>
</reference>
<gene>
    <name evidence="1" type="ORF">PHYPA_027568</name>
</gene>
<dbReference type="InParanoid" id="A0A2K1IHX1"/>
<evidence type="ECO:0000313" key="2">
    <source>
        <dbReference type="EnsemblPlants" id="PAC:32950666.CDS.1"/>
    </source>
</evidence>
<dbReference type="EnsemblPlants" id="Pp3c23_2730V3.1">
    <property type="protein sequence ID" value="PAC:32950666.CDS.1"/>
    <property type="gene ID" value="Pp3c23_2730"/>
</dbReference>
<reference evidence="2" key="3">
    <citation type="submission" date="2020-12" db="UniProtKB">
        <authorList>
            <consortium name="EnsemblPlants"/>
        </authorList>
    </citation>
    <scope>IDENTIFICATION</scope>
</reference>
<proteinExistence type="predicted"/>
<evidence type="ECO:0000313" key="1">
    <source>
        <dbReference type="EMBL" id="PNR28876.1"/>
    </source>
</evidence>
<protein>
    <submittedName>
        <fullName evidence="1 2">Uncharacterized protein</fullName>
    </submittedName>
</protein>
<evidence type="ECO:0000313" key="3">
    <source>
        <dbReference type="Proteomes" id="UP000006727"/>
    </source>
</evidence>
<organism evidence="1">
    <name type="scientific">Physcomitrium patens</name>
    <name type="common">Spreading-leaved earth moss</name>
    <name type="synonym">Physcomitrella patens</name>
    <dbReference type="NCBI Taxonomy" id="3218"/>
    <lineage>
        <taxon>Eukaryota</taxon>
        <taxon>Viridiplantae</taxon>
        <taxon>Streptophyta</taxon>
        <taxon>Embryophyta</taxon>
        <taxon>Bryophyta</taxon>
        <taxon>Bryophytina</taxon>
        <taxon>Bryopsida</taxon>
        <taxon>Funariidae</taxon>
        <taxon>Funariales</taxon>
        <taxon>Funariaceae</taxon>
        <taxon>Physcomitrium</taxon>
    </lineage>
</organism>
<dbReference type="EMBL" id="ABEU02000023">
    <property type="protein sequence ID" value="PNR28876.1"/>
    <property type="molecule type" value="Genomic_DNA"/>
</dbReference>
<dbReference type="AlphaFoldDB" id="A0A2K1IHX1"/>
<name>A0A2K1IHX1_PHYPA</name>
<accession>A0A2K1IHX1</accession>
<dbReference type="Proteomes" id="UP000006727">
    <property type="component" value="Chromosome 23"/>
</dbReference>
<keyword evidence="3" id="KW-1185">Reference proteome</keyword>
<reference evidence="1 3" key="1">
    <citation type="journal article" date="2008" name="Science">
        <title>The Physcomitrella genome reveals evolutionary insights into the conquest of land by plants.</title>
        <authorList>
            <person name="Rensing S."/>
            <person name="Lang D."/>
            <person name="Zimmer A."/>
            <person name="Terry A."/>
            <person name="Salamov A."/>
            <person name="Shapiro H."/>
            <person name="Nishiyama T."/>
            <person name="Perroud P.-F."/>
            <person name="Lindquist E."/>
            <person name="Kamisugi Y."/>
            <person name="Tanahashi T."/>
            <person name="Sakakibara K."/>
            <person name="Fujita T."/>
            <person name="Oishi K."/>
            <person name="Shin-I T."/>
            <person name="Kuroki Y."/>
            <person name="Toyoda A."/>
            <person name="Suzuki Y."/>
            <person name="Hashimoto A."/>
            <person name="Yamaguchi K."/>
            <person name="Sugano A."/>
            <person name="Kohara Y."/>
            <person name="Fujiyama A."/>
            <person name="Anterola A."/>
            <person name="Aoki S."/>
            <person name="Ashton N."/>
            <person name="Barbazuk W.B."/>
            <person name="Barker E."/>
            <person name="Bennetzen J."/>
            <person name="Bezanilla M."/>
            <person name="Blankenship R."/>
            <person name="Cho S.H."/>
            <person name="Dutcher S."/>
            <person name="Estelle M."/>
            <person name="Fawcett J.A."/>
            <person name="Gundlach H."/>
            <person name="Hanada K."/>
            <person name="Heyl A."/>
            <person name="Hicks K.A."/>
            <person name="Hugh J."/>
            <person name="Lohr M."/>
            <person name="Mayer K."/>
            <person name="Melkozernov A."/>
            <person name="Murata T."/>
            <person name="Nelson D."/>
            <person name="Pils B."/>
            <person name="Prigge M."/>
            <person name="Reiss B."/>
            <person name="Renner T."/>
            <person name="Rombauts S."/>
            <person name="Rushton P."/>
            <person name="Sanderfoot A."/>
            <person name="Schween G."/>
            <person name="Shiu S.-H."/>
            <person name="Stueber K."/>
            <person name="Theodoulou F.L."/>
            <person name="Tu H."/>
            <person name="Van de Peer Y."/>
            <person name="Verrier P.J."/>
            <person name="Waters E."/>
            <person name="Wood A."/>
            <person name="Yang L."/>
            <person name="Cove D."/>
            <person name="Cuming A."/>
            <person name="Hasebe M."/>
            <person name="Lucas S."/>
            <person name="Mishler D.B."/>
            <person name="Reski R."/>
            <person name="Grigoriev I."/>
            <person name="Quatrano R.S."/>
            <person name="Boore J.L."/>
        </authorList>
    </citation>
    <scope>NUCLEOTIDE SEQUENCE [LARGE SCALE GENOMIC DNA]</scope>
    <source>
        <strain evidence="2 3">cv. Gransden 2004</strain>
    </source>
</reference>